<reference evidence="2 3" key="1">
    <citation type="submission" date="2007-03" db="EMBL/GenBank/DDBJ databases">
        <authorList>
            <person name="Stal L."/>
            <person name="Ferriera S."/>
            <person name="Johnson J."/>
            <person name="Kravitz S."/>
            <person name="Beeson K."/>
            <person name="Sutton G."/>
            <person name="Rogers Y.-H."/>
            <person name="Friedman R."/>
            <person name="Frazier M."/>
            <person name="Venter J.C."/>
        </authorList>
    </citation>
    <scope>NUCLEOTIDE SEQUENCE [LARGE SCALE GENOMIC DNA]</scope>
    <source>
        <strain evidence="2 3">CCY0110</strain>
    </source>
</reference>
<dbReference type="EMBL" id="AAXW01000002">
    <property type="protein sequence ID" value="EAZ93787.1"/>
    <property type="molecule type" value="Genomic_DNA"/>
</dbReference>
<sequence length="45" mass="4921">MLLTQFIRSSLTQLKCKGLTSLLTNVVKTSVLVTSVITSAWLLIV</sequence>
<evidence type="ECO:0000313" key="2">
    <source>
        <dbReference type="EMBL" id="EAZ93787.1"/>
    </source>
</evidence>
<organism evidence="2 3">
    <name type="scientific">Crocosphaera chwakensis CCY0110</name>
    <dbReference type="NCBI Taxonomy" id="391612"/>
    <lineage>
        <taxon>Bacteria</taxon>
        <taxon>Bacillati</taxon>
        <taxon>Cyanobacteriota</taxon>
        <taxon>Cyanophyceae</taxon>
        <taxon>Oscillatoriophycideae</taxon>
        <taxon>Chroococcales</taxon>
        <taxon>Aphanothecaceae</taxon>
        <taxon>Crocosphaera</taxon>
        <taxon>Crocosphaera chwakensis</taxon>
    </lineage>
</organism>
<keyword evidence="1" id="KW-0812">Transmembrane</keyword>
<proteinExistence type="predicted"/>
<keyword evidence="3" id="KW-1185">Reference proteome</keyword>
<dbReference type="Proteomes" id="UP000003781">
    <property type="component" value="Unassembled WGS sequence"/>
</dbReference>
<keyword evidence="1" id="KW-1133">Transmembrane helix</keyword>
<protein>
    <submittedName>
        <fullName evidence="2">Uncharacterized protein</fullName>
    </submittedName>
</protein>
<dbReference type="AlphaFoldDB" id="A3IJ05"/>
<feature type="transmembrane region" description="Helical" evidence="1">
    <location>
        <begin position="21"/>
        <end position="44"/>
    </location>
</feature>
<comment type="caution">
    <text evidence="2">The sequence shown here is derived from an EMBL/GenBank/DDBJ whole genome shotgun (WGS) entry which is preliminary data.</text>
</comment>
<evidence type="ECO:0000313" key="3">
    <source>
        <dbReference type="Proteomes" id="UP000003781"/>
    </source>
</evidence>
<accession>A3IJ05</accession>
<keyword evidence="1" id="KW-0472">Membrane</keyword>
<gene>
    <name evidence="2" type="ORF">CY0110_18367</name>
</gene>
<evidence type="ECO:0000256" key="1">
    <source>
        <dbReference type="SAM" id="Phobius"/>
    </source>
</evidence>
<name>A3IJ05_9CHRO</name>